<reference evidence="2 3" key="1">
    <citation type="journal article" date="2008" name="Int. J. Syst. Evol. Microbiol.">
        <title>Neptunomonas japonica sp. nov., an Osedax japonicus symbiont-like bacterium isolated from sediment adjacent to sperm whale carcasses off Kagoshima, Japan.</title>
        <authorList>
            <person name="Miyazaki M."/>
            <person name="Nogi Y."/>
            <person name="Fujiwara Y."/>
            <person name="Kawato M."/>
            <person name="Kubokawa K."/>
            <person name="Horikoshi K."/>
        </authorList>
    </citation>
    <scope>NUCLEOTIDE SEQUENCE [LARGE SCALE GENOMIC DNA]</scope>
    <source>
        <strain evidence="2 3">JAMM 1380</strain>
    </source>
</reference>
<dbReference type="InterPro" id="IPR012902">
    <property type="entry name" value="N_methyl_site"/>
</dbReference>
<dbReference type="InterPro" id="IPR045584">
    <property type="entry name" value="Pilin-like"/>
</dbReference>
<dbReference type="NCBIfam" id="TIGR02532">
    <property type="entry name" value="IV_pilin_GFxxxE"/>
    <property type="match status" value="1"/>
</dbReference>
<organism evidence="2 3">
    <name type="scientific">Neptunomonas japonica JAMM 1380</name>
    <dbReference type="NCBI Taxonomy" id="1441457"/>
    <lineage>
        <taxon>Bacteria</taxon>
        <taxon>Pseudomonadati</taxon>
        <taxon>Pseudomonadota</taxon>
        <taxon>Gammaproteobacteria</taxon>
        <taxon>Oceanospirillales</taxon>
        <taxon>Oceanospirillaceae</taxon>
        <taxon>Neptunomonas</taxon>
    </lineage>
</organism>
<evidence type="ECO:0000313" key="2">
    <source>
        <dbReference type="EMBL" id="BBB31510.1"/>
    </source>
</evidence>
<keyword evidence="3" id="KW-1185">Reference proteome</keyword>
<dbReference type="AlphaFoldDB" id="A0A7R6SXG0"/>
<sequence>MANRKRQKGFTLLELVISMLVIVILYGVLSTRLGRVAESAERAAVYGVLGQVRQQLNLRLAKFYIDGSPSKAKALINENPFSWISPPPSQYAGEVNDVAEVLVKGRWYFDTATKQLVYRVKRNNKLKIEGGEQRNLKFVLKLSGNAADTQQKRAVYSIKIQTVRPFVWNI</sequence>
<dbReference type="Pfam" id="PF07963">
    <property type="entry name" value="N_methyl"/>
    <property type="match status" value="1"/>
</dbReference>
<accession>A0A7R6SXG0</accession>
<proteinExistence type="predicted"/>
<gene>
    <name evidence="2" type="primary">gspG</name>
    <name evidence="2" type="ORF">NEJAP_3572</name>
</gene>
<name>A0A7R6SXG0_9GAMM</name>
<evidence type="ECO:0000256" key="1">
    <source>
        <dbReference type="SAM" id="Phobius"/>
    </source>
</evidence>
<protein>
    <submittedName>
        <fullName evidence="2">General secretion pathway protein G</fullName>
    </submittedName>
</protein>
<dbReference type="Proteomes" id="UP000595332">
    <property type="component" value="Chromosome"/>
</dbReference>
<dbReference type="KEGG" id="njp:NEJAP_3572"/>
<dbReference type="RefSeq" id="WP_201348576.1">
    <property type="nucleotide sequence ID" value="NZ_AP014546.1"/>
</dbReference>
<dbReference type="EMBL" id="AP014546">
    <property type="protein sequence ID" value="BBB31510.1"/>
    <property type="molecule type" value="Genomic_DNA"/>
</dbReference>
<keyword evidence="1" id="KW-0472">Membrane</keyword>
<evidence type="ECO:0000313" key="3">
    <source>
        <dbReference type="Proteomes" id="UP000595332"/>
    </source>
</evidence>
<dbReference type="SUPFAM" id="SSF54523">
    <property type="entry name" value="Pili subunits"/>
    <property type="match status" value="1"/>
</dbReference>
<keyword evidence="1" id="KW-1133">Transmembrane helix</keyword>
<feature type="transmembrane region" description="Helical" evidence="1">
    <location>
        <begin position="12"/>
        <end position="29"/>
    </location>
</feature>
<keyword evidence="1" id="KW-0812">Transmembrane</keyword>